<dbReference type="RefSeq" id="WP_136574242.1">
    <property type="nucleotide sequence ID" value="NZ_STFG01000016.1"/>
</dbReference>
<keyword evidence="2" id="KW-1185">Reference proteome</keyword>
<evidence type="ECO:0000313" key="1">
    <source>
        <dbReference type="EMBL" id="THT99034.1"/>
    </source>
</evidence>
<organism evidence="1 2">
    <name type="scientific">Lampropedia puyangensis</name>
    <dbReference type="NCBI Taxonomy" id="1330072"/>
    <lineage>
        <taxon>Bacteria</taxon>
        <taxon>Pseudomonadati</taxon>
        <taxon>Pseudomonadota</taxon>
        <taxon>Betaproteobacteria</taxon>
        <taxon>Burkholderiales</taxon>
        <taxon>Comamonadaceae</taxon>
        <taxon>Lampropedia</taxon>
    </lineage>
</organism>
<evidence type="ECO:0008006" key="3">
    <source>
        <dbReference type="Google" id="ProtNLM"/>
    </source>
</evidence>
<dbReference type="OrthoDB" id="9898212at2"/>
<reference evidence="1 2" key="1">
    <citation type="journal article" date="2015" name="Antonie Van Leeuwenhoek">
        <title>Lampropedia puyangensis sp. nov., isolated from symptomatic bark of Populus ? euramericana canker and emended description of Lampropedia hyalina (Ehrenberg 1832) Lee et al. 2004.</title>
        <authorList>
            <person name="Li Y."/>
            <person name="Wang T."/>
            <person name="Piao C.G."/>
            <person name="Wang L.F."/>
            <person name="Tian G.Z."/>
            <person name="Zhu T.H."/>
            <person name="Guo M.W."/>
        </authorList>
    </citation>
    <scope>NUCLEOTIDE SEQUENCE [LARGE SCALE GENOMIC DNA]</scope>
    <source>
        <strain evidence="1 2">2-bin</strain>
    </source>
</reference>
<dbReference type="EMBL" id="STFG01000016">
    <property type="protein sequence ID" value="THT99034.1"/>
    <property type="molecule type" value="Genomic_DNA"/>
</dbReference>
<proteinExistence type="predicted"/>
<gene>
    <name evidence="1" type="ORF">E9531_13230</name>
</gene>
<accession>A0A4S8EYN9</accession>
<dbReference type="Proteomes" id="UP000308917">
    <property type="component" value="Unassembled WGS sequence"/>
</dbReference>
<evidence type="ECO:0000313" key="2">
    <source>
        <dbReference type="Proteomes" id="UP000308917"/>
    </source>
</evidence>
<sequence>MLHKTLPSTPNIGALSHEVALHARRPWWLWVWHRLLAMGVSRPSEPVEMDVFPNQAHYVSLQRNALVITQQGRCRVILPMQWHGAHVLQPHVLLCEGDVWEVPASGEYQVQACMGPGSAQQDLIAAKLVLCPVR</sequence>
<dbReference type="AlphaFoldDB" id="A0A4S8EYN9"/>
<protein>
    <recommendedName>
        <fullName evidence="3">DUF2917 domain-containing protein</fullName>
    </recommendedName>
</protein>
<name>A0A4S8EYN9_9BURK</name>
<comment type="caution">
    <text evidence="1">The sequence shown here is derived from an EMBL/GenBank/DDBJ whole genome shotgun (WGS) entry which is preliminary data.</text>
</comment>